<evidence type="ECO:0000256" key="4">
    <source>
        <dbReference type="ARBA" id="ARBA00023125"/>
    </source>
</evidence>
<dbReference type="PANTHER" id="PTHR46577">
    <property type="entry name" value="HTH-TYPE TRANSCRIPTIONAL REGULATORY PROTEIN GABR"/>
    <property type="match status" value="1"/>
</dbReference>
<dbReference type="Proteomes" id="UP000322634">
    <property type="component" value="Unassembled WGS sequence"/>
</dbReference>
<evidence type="ECO:0000259" key="7">
    <source>
        <dbReference type="PROSITE" id="PS50949"/>
    </source>
</evidence>
<evidence type="ECO:0000313" key="8">
    <source>
        <dbReference type="EMBL" id="TYC16112.1"/>
    </source>
</evidence>
<dbReference type="SMART" id="SM00345">
    <property type="entry name" value="HTH_GNTR"/>
    <property type="match status" value="1"/>
</dbReference>
<dbReference type="AlphaFoldDB" id="A0A5D0UEN3"/>
<dbReference type="InterPro" id="IPR004839">
    <property type="entry name" value="Aminotransferase_I/II_large"/>
</dbReference>
<dbReference type="Pfam" id="PF00155">
    <property type="entry name" value="Aminotran_1_2"/>
    <property type="match status" value="1"/>
</dbReference>
<dbReference type="GO" id="GO:0008483">
    <property type="term" value="F:transaminase activity"/>
    <property type="evidence" value="ECO:0007669"/>
    <property type="project" value="UniProtKB-KW"/>
</dbReference>
<keyword evidence="4" id="KW-0238">DNA-binding</keyword>
<evidence type="ECO:0000256" key="2">
    <source>
        <dbReference type="ARBA" id="ARBA00022898"/>
    </source>
</evidence>
<feature type="domain" description="HTH gntR-type" evidence="7">
    <location>
        <begin position="27"/>
        <end position="95"/>
    </location>
</feature>
<organism evidence="8 9">
    <name type="scientific">Actinomadura syzygii</name>
    <dbReference type="NCBI Taxonomy" id="1427538"/>
    <lineage>
        <taxon>Bacteria</taxon>
        <taxon>Bacillati</taxon>
        <taxon>Actinomycetota</taxon>
        <taxon>Actinomycetes</taxon>
        <taxon>Streptosporangiales</taxon>
        <taxon>Thermomonosporaceae</taxon>
        <taxon>Actinomadura</taxon>
    </lineage>
</organism>
<keyword evidence="9" id="KW-1185">Reference proteome</keyword>
<evidence type="ECO:0000256" key="5">
    <source>
        <dbReference type="ARBA" id="ARBA00023163"/>
    </source>
</evidence>
<dbReference type="PROSITE" id="PS50949">
    <property type="entry name" value="HTH_GNTR"/>
    <property type="match status" value="1"/>
</dbReference>
<dbReference type="EMBL" id="VSFF01000004">
    <property type="protein sequence ID" value="TYC16112.1"/>
    <property type="molecule type" value="Genomic_DNA"/>
</dbReference>
<evidence type="ECO:0000256" key="3">
    <source>
        <dbReference type="ARBA" id="ARBA00023015"/>
    </source>
</evidence>
<dbReference type="InterPro" id="IPR036388">
    <property type="entry name" value="WH-like_DNA-bd_sf"/>
</dbReference>
<dbReference type="GO" id="GO:0030170">
    <property type="term" value="F:pyridoxal phosphate binding"/>
    <property type="evidence" value="ECO:0007669"/>
    <property type="project" value="InterPro"/>
</dbReference>
<keyword evidence="8" id="KW-0032">Aminotransferase</keyword>
<reference evidence="8 9" key="1">
    <citation type="submission" date="2019-08" db="EMBL/GenBank/DDBJ databases">
        <title>Actinomadura sp. nov. CYP1-5 isolated from mountain soil.</title>
        <authorList>
            <person name="Songsumanus A."/>
            <person name="Kuncharoen N."/>
            <person name="Kudo T."/>
            <person name="Yuki M."/>
            <person name="Igarashi Y."/>
            <person name="Tanasupawat S."/>
        </authorList>
    </citation>
    <scope>NUCLEOTIDE SEQUENCE [LARGE SCALE GENOMIC DNA]</scope>
    <source>
        <strain evidence="8 9">GKU157</strain>
    </source>
</reference>
<accession>A0A5D0UEN3</accession>
<sequence length="456" mass="48291">MPGPGGGMETSGVDISGTEISGTEITGRTAGEIAASVRALADAGELVPGTPLPPVRRLAERLGVNRNTVMAAYQRLVQAGVAETRRRAGTVIADPAAAAVEQEGFAAGSPLRDVGSGNPDPALLPDPFGVRPARGEAVLYGERTTDPGLARWAHRWLESDQPREMRLTVTAGAVDAVERLLAQALTHGDSVALEDPCFLASINTVRLAGYRPVAVPVDADGMTADGLHAALQRGVRAVVCTPRAHNPTGVSLSAARAKELRAVLSGHPHVLVIEDDHFSMLSNARYRSIIDPGHARWALVRSVSKFLGPDLRLALVASDPHTADRLATRIGPGRTWTSHLLQRLTASLLTDPSALALVDRARAHYADRNTRFAELLDARGIDIRPGDGLSLWIPVGANNAGTVSERLLRRGWLARTSDRFALDRPAAAGHLRLTVHHLGDEHAALLADDLVEAVAG</sequence>
<dbReference type="OrthoDB" id="9802328at2"/>
<dbReference type="CDD" id="cd00609">
    <property type="entry name" value="AAT_like"/>
    <property type="match status" value="1"/>
</dbReference>
<dbReference type="Pfam" id="PF00392">
    <property type="entry name" value="GntR"/>
    <property type="match status" value="1"/>
</dbReference>
<dbReference type="InterPro" id="IPR051446">
    <property type="entry name" value="HTH_trans_reg/aminotransferase"/>
</dbReference>
<keyword evidence="3" id="KW-0805">Transcription regulation</keyword>
<dbReference type="InterPro" id="IPR036390">
    <property type="entry name" value="WH_DNA-bd_sf"/>
</dbReference>
<evidence type="ECO:0000256" key="6">
    <source>
        <dbReference type="SAM" id="MobiDB-lite"/>
    </source>
</evidence>
<name>A0A5D0UEN3_9ACTN</name>
<evidence type="ECO:0000313" key="9">
    <source>
        <dbReference type="Proteomes" id="UP000322634"/>
    </source>
</evidence>
<dbReference type="InterPro" id="IPR000524">
    <property type="entry name" value="Tscrpt_reg_HTH_GntR"/>
</dbReference>
<keyword evidence="8" id="KW-0808">Transferase</keyword>
<dbReference type="GO" id="GO:0003677">
    <property type="term" value="F:DNA binding"/>
    <property type="evidence" value="ECO:0007669"/>
    <property type="project" value="UniProtKB-KW"/>
</dbReference>
<comment type="similarity">
    <text evidence="1">In the C-terminal section; belongs to the class-I pyridoxal-phosphate-dependent aminotransferase family.</text>
</comment>
<gene>
    <name evidence="8" type="ORF">FXF65_12420</name>
</gene>
<keyword evidence="5" id="KW-0804">Transcription</keyword>
<dbReference type="Gene3D" id="3.40.640.10">
    <property type="entry name" value="Type I PLP-dependent aspartate aminotransferase-like (Major domain)"/>
    <property type="match status" value="1"/>
</dbReference>
<dbReference type="PRINTS" id="PR00035">
    <property type="entry name" value="HTHGNTR"/>
</dbReference>
<dbReference type="SUPFAM" id="SSF46785">
    <property type="entry name" value="Winged helix' DNA-binding domain"/>
    <property type="match status" value="1"/>
</dbReference>
<dbReference type="InterPro" id="IPR015421">
    <property type="entry name" value="PyrdxlP-dep_Trfase_major"/>
</dbReference>
<dbReference type="CDD" id="cd07377">
    <property type="entry name" value="WHTH_GntR"/>
    <property type="match status" value="1"/>
</dbReference>
<dbReference type="SUPFAM" id="SSF53383">
    <property type="entry name" value="PLP-dependent transferases"/>
    <property type="match status" value="1"/>
</dbReference>
<keyword evidence="2" id="KW-0663">Pyridoxal phosphate</keyword>
<dbReference type="InterPro" id="IPR015424">
    <property type="entry name" value="PyrdxlP-dep_Trfase"/>
</dbReference>
<proteinExistence type="inferred from homology"/>
<feature type="region of interest" description="Disordered" evidence="6">
    <location>
        <begin position="1"/>
        <end position="26"/>
    </location>
</feature>
<protein>
    <submittedName>
        <fullName evidence="8">Aminotransferase class I/II-fold pyridoxal phosphate-dependent enzyme</fullName>
    </submittedName>
</protein>
<dbReference type="GO" id="GO:0003700">
    <property type="term" value="F:DNA-binding transcription factor activity"/>
    <property type="evidence" value="ECO:0007669"/>
    <property type="project" value="InterPro"/>
</dbReference>
<dbReference type="PANTHER" id="PTHR46577:SF1">
    <property type="entry name" value="HTH-TYPE TRANSCRIPTIONAL REGULATORY PROTEIN GABR"/>
    <property type="match status" value="1"/>
</dbReference>
<evidence type="ECO:0000256" key="1">
    <source>
        <dbReference type="ARBA" id="ARBA00005384"/>
    </source>
</evidence>
<comment type="caution">
    <text evidence="8">The sequence shown here is derived from an EMBL/GenBank/DDBJ whole genome shotgun (WGS) entry which is preliminary data.</text>
</comment>
<dbReference type="Gene3D" id="1.10.10.10">
    <property type="entry name" value="Winged helix-like DNA-binding domain superfamily/Winged helix DNA-binding domain"/>
    <property type="match status" value="1"/>
</dbReference>